<dbReference type="Proteomes" id="UP001210380">
    <property type="component" value="Unassembled WGS sequence"/>
</dbReference>
<keyword evidence="2" id="KW-0812">Transmembrane</keyword>
<dbReference type="InterPro" id="IPR029058">
    <property type="entry name" value="AB_hydrolase_fold"/>
</dbReference>
<comment type="caution">
    <text evidence="4">The sequence shown here is derived from an EMBL/GenBank/DDBJ whole genome shotgun (WGS) entry which is preliminary data.</text>
</comment>
<dbReference type="EMBL" id="JAQGLA010000075">
    <property type="protein sequence ID" value="MDA3629739.1"/>
    <property type="molecule type" value="Genomic_DNA"/>
</dbReference>
<feature type="domain" description="BD-FAE-like" evidence="3">
    <location>
        <begin position="19"/>
        <end position="120"/>
    </location>
</feature>
<evidence type="ECO:0000259" key="3">
    <source>
        <dbReference type="Pfam" id="PF20434"/>
    </source>
</evidence>
<sequence>MADFFDDVAPVRRVRYDVMDVHHPEEAGPRPAVIFVHGGPVPEDVEPKPRDWEGFIGYGALAAAAGLVGITFNHRLHTDMHYPQAADDVAAVIERTRQLDVVDGDRIALWCFSGGGPIAASYLRTAPSWLRAVGFTYPVLAPPPDWPGDKPRFNAVEAVSEHPELPKLLVRVGDEYEFFVPTQDAFVKEAREAGADLEVIEIPDAAHGFEGHGPNPAARQAVDRAVDWMVAALNK</sequence>
<accession>A0ABT4V8L9</accession>
<gene>
    <name evidence="4" type="ORF">OU415_30225</name>
</gene>
<dbReference type="InterPro" id="IPR050261">
    <property type="entry name" value="FrsA_esterase"/>
</dbReference>
<dbReference type="InterPro" id="IPR049492">
    <property type="entry name" value="BD-FAE-like_dom"/>
</dbReference>
<proteinExistence type="inferred from homology"/>
<dbReference type="GO" id="GO:0016787">
    <property type="term" value="F:hydrolase activity"/>
    <property type="evidence" value="ECO:0007669"/>
    <property type="project" value="UniProtKB-KW"/>
</dbReference>
<dbReference type="SUPFAM" id="SSF53474">
    <property type="entry name" value="alpha/beta-Hydrolases"/>
    <property type="match status" value="1"/>
</dbReference>
<evidence type="ECO:0000256" key="2">
    <source>
        <dbReference type="SAM" id="Phobius"/>
    </source>
</evidence>
<dbReference type="PANTHER" id="PTHR22946">
    <property type="entry name" value="DIENELACTONE HYDROLASE DOMAIN-CONTAINING PROTEIN-RELATED"/>
    <property type="match status" value="1"/>
</dbReference>
<organism evidence="4 5">
    <name type="scientific">Saccharopolyspora oryzae</name>
    <dbReference type="NCBI Taxonomy" id="2997343"/>
    <lineage>
        <taxon>Bacteria</taxon>
        <taxon>Bacillati</taxon>
        <taxon>Actinomycetota</taxon>
        <taxon>Actinomycetes</taxon>
        <taxon>Pseudonocardiales</taxon>
        <taxon>Pseudonocardiaceae</taxon>
        <taxon>Saccharopolyspora</taxon>
    </lineage>
</organism>
<reference evidence="4 5" key="1">
    <citation type="submission" date="2022-11" db="EMBL/GenBank/DDBJ databases">
        <title>Draft genome sequence of Saccharopolyspora sp. WRP15-2 isolated from rhizosphere soils of wild rice in Thailand.</title>
        <authorList>
            <person name="Duangmal K."/>
            <person name="Kammanee S."/>
            <person name="Muangham S."/>
        </authorList>
    </citation>
    <scope>NUCLEOTIDE SEQUENCE [LARGE SCALE GENOMIC DNA]</scope>
    <source>
        <strain evidence="4 5">WRP15-2</strain>
    </source>
</reference>
<keyword evidence="5" id="KW-1185">Reference proteome</keyword>
<dbReference type="RefSeq" id="WP_270952793.1">
    <property type="nucleotide sequence ID" value="NZ_JAQGLA010000075.1"/>
</dbReference>
<name>A0ABT4V8L9_9PSEU</name>
<keyword evidence="2" id="KW-0472">Membrane</keyword>
<keyword evidence="2" id="KW-1133">Transmembrane helix</keyword>
<evidence type="ECO:0000313" key="4">
    <source>
        <dbReference type="EMBL" id="MDA3629739.1"/>
    </source>
</evidence>
<keyword evidence="4" id="KW-0378">Hydrolase</keyword>
<feature type="transmembrane region" description="Helical" evidence="2">
    <location>
        <begin position="55"/>
        <end position="72"/>
    </location>
</feature>
<dbReference type="Gene3D" id="3.40.50.1820">
    <property type="entry name" value="alpha/beta hydrolase"/>
    <property type="match status" value="1"/>
</dbReference>
<evidence type="ECO:0000313" key="5">
    <source>
        <dbReference type="Proteomes" id="UP001210380"/>
    </source>
</evidence>
<protein>
    <submittedName>
        <fullName evidence="4">Alpha/beta hydrolase</fullName>
    </submittedName>
</protein>
<evidence type="ECO:0000256" key="1">
    <source>
        <dbReference type="ARBA" id="ARBA00008645"/>
    </source>
</evidence>
<dbReference type="Pfam" id="PF20434">
    <property type="entry name" value="BD-FAE"/>
    <property type="match status" value="1"/>
</dbReference>
<comment type="similarity">
    <text evidence="1">Belongs to the AB hydrolase superfamily.</text>
</comment>